<proteinExistence type="predicted"/>
<dbReference type="EMBL" id="LAZR01010709">
    <property type="protein sequence ID" value="KKM65527.1"/>
    <property type="molecule type" value="Genomic_DNA"/>
</dbReference>
<evidence type="ECO:0008006" key="2">
    <source>
        <dbReference type="Google" id="ProtNLM"/>
    </source>
</evidence>
<name>A0A0F9M8M4_9ZZZZ</name>
<feature type="non-terminal residue" evidence="1">
    <location>
        <position position="86"/>
    </location>
</feature>
<comment type="caution">
    <text evidence="1">The sequence shown here is derived from an EMBL/GenBank/DDBJ whole genome shotgun (WGS) entry which is preliminary data.</text>
</comment>
<accession>A0A0F9M8M4</accession>
<protein>
    <recommendedName>
        <fullName evidence="2">Transglycosylase SLT domain-containing protein</fullName>
    </recommendedName>
</protein>
<organism evidence="1">
    <name type="scientific">marine sediment metagenome</name>
    <dbReference type="NCBI Taxonomy" id="412755"/>
    <lineage>
        <taxon>unclassified sequences</taxon>
        <taxon>metagenomes</taxon>
        <taxon>ecological metagenomes</taxon>
    </lineage>
</organism>
<gene>
    <name evidence="1" type="ORF">LCGC14_1490460</name>
</gene>
<sequence length="86" mass="9522">MMFLVPMQAQGVSPNEEAIEFAAARYEMISNAISEEAGEDEALARFLITIAAYESSFRKDIHDGKKLGDGGRSWGLYQIMVSVYPT</sequence>
<evidence type="ECO:0000313" key="1">
    <source>
        <dbReference type="EMBL" id="KKM65527.1"/>
    </source>
</evidence>
<dbReference type="AlphaFoldDB" id="A0A0F9M8M4"/>
<reference evidence="1" key="1">
    <citation type="journal article" date="2015" name="Nature">
        <title>Complex archaea that bridge the gap between prokaryotes and eukaryotes.</title>
        <authorList>
            <person name="Spang A."/>
            <person name="Saw J.H."/>
            <person name="Jorgensen S.L."/>
            <person name="Zaremba-Niedzwiedzka K."/>
            <person name="Martijn J."/>
            <person name="Lind A.E."/>
            <person name="van Eijk R."/>
            <person name="Schleper C."/>
            <person name="Guy L."/>
            <person name="Ettema T.J."/>
        </authorList>
    </citation>
    <scope>NUCLEOTIDE SEQUENCE</scope>
</reference>